<protein>
    <submittedName>
        <fullName evidence="13">Early growth response 4</fullName>
    </submittedName>
</protein>
<sequence>MLNVMDFSCSDPLYSKYEESCELKPGDLQGLGPASPHPCNRGPSVSPGEVLGTPMSTGAVDYSLLGSQPSPSLSYTGSFFIKAVPEHPQDQESLFNLMSGILGISPFASSEGHQRHLDALYPCPDVAQSQLDLYPNCHFPTPDAAQPLQAQPTLGNSSQCFFQPKLLDSKQDIKLPSGSPPLDKFKASCTQWEPITQHQAYLPSGYPSPEAFPAGESSQGLFHPLGSKMESVLSVSCQSELGSLAEDAPCFGTHLGFAPPSSSILIPLPLSPPTDFLGHATSSSIPSLLPTTPPALAEPKKKTRRTKCSSKCFCPKPHEKAFACPVENCIRSFARSDELNRHLRIHTGHKPFQCRICLRNFSRSDHLTTHIRTHTGEKPFSCDTCGRRFARSDEKKRHSKVHLKQKARTEEKLKGLGFFSVGLSFGTL</sequence>
<dbReference type="Ensembl" id="ENSACOT00000018454.1">
    <property type="protein sequence ID" value="ENSACOP00000017803.1"/>
    <property type="gene ID" value="ENSACOG00000012309.1"/>
</dbReference>
<proteinExistence type="inferred from homology"/>
<evidence type="ECO:0000256" key="5">
    <source>
        <dbReference type="ARBA" id="ARBA00022771"/>
    </source>
</evidence>
<keyword evidence="9" id="KW-0804">Transcription</keyword>
<dbReference type="PANTHER" id="PTHR23235:SF58">
    <property type="entry name" value="EARLY GROWTH RESPONSE PROTEIN 4"/>
    <property type="match status" value="1"/>
</dbReference>
<dbReference type="GO" id="GO:0000978">
    <property type="term" value="F:RNA polymerase II cis-regulatory region sequence-specific DNA binding"/>
    <property type="evidence" value="ECO:0007669"/>
    <property type="project" value="TreeGrafter"/>
</dbReference>
<dbReference type="FunFam" id="3.30.160.60:FF:000419">
    <property type="entry name" value="Early growth response protein 4"/>
    <property type="match status" value="1"/>
</dbReference>
<dbReference type="FunFam" id="3.30.160.60:FF:000100">
    <property type="entry name" value="Zinc finger 45-like"/>
    <property type="match status" value="1"/>
</dbReference>
<evidence type="ECO:0000256" key="1">
    <source>
        <dbReference type="ARBA" id="ARBA00004123"/>
    </source>
</evidence>
<evidence type="ECO:0000256" key="3">
    <source>
        <dbReference type="ARBA" id="ARBA00022723"/>
    </source>
</evidence>
<keyword evidence="14" id="KW-1185">Reference proteome</keyword>
<dbReference type="GO" id="GO:0005634">
    <property type="term" value="C:nucleus"/>
    <property type="evidence" value="ECO:0007669"/>
    <property type="project" value="UniProtKB-SubCell"/>
</dbReference>
<feature type="domain" description="C2H2-type" evidence="12">
    <location>
        <begin position="380"/>
        <end position="407"/>
    </location>
</feature>
<dbReference type="PROSITE" id="PS00028">
    <property type="entry name" value="ZINC_FINGER_C2H2_1"/>
    <property type="match status" value="3"/>
</dbReference>
<dbReference type="Pfam" id="PF00096">
    <property type="entry name" value="zf-C2H2"/>
    <property type="match status" value="2"/>
</dbReference>
<dbReference type="SUPFAM" id="SSF57667">
    <property type="entry name" value="beta-beta-alpha zinc fingers"/>
    <property type="match status" value="2"/>
</dbReference>
<evidence type="ECO:0000256" key="10">
    <source>
        <dbReference type="ARBA" id="ARBA00023242"/>
    </source>
</evidence>
<evidence type="ECO:0000256" key="9">
    <source>
        <dbReference type="ARBA" id="ARBA00023163"/>
    </source>
</evidence>
<evidence type="ECO:0000313" key="14">
    <source>
        <dbReference type="Proteomes" id="UP000694522"/>
    </source>
</evidence>
<evidence type="ECO:0000256" key="6">
    <source>
        <dbReference type="ARBA" id="ARBA00022833"/>
    </source>
</evidence>
<dbReference type="PANTHER" id="PTHR23235">
    <property type="entry name" value="KRUEPPEL-LIKE TRANSCRIPTION FACTOR"/>
    <property type="match status" value="1"/>
</dbReference>
<dbReference type="PROSITE" id="PS50157">
    <property type="entry name" value="ZINC_FINGER_C2H2_2"/>
    <property type="match status" value="3"/>
</dbReference>
<evidence type="ECO:0000256" key="8">
    <source>
        <dbReference type="ARBA" id="ARBA00023125"/>
    </source>
</evidence>
<keyword evidence="6" id="KW-0862">Zinc</keyword>
<name>A0A8B9G1N1_9PSIT</name>
<keyword evidence="7" id="KW-0805">Transcription regulation</keyword>
<comment type="similarity">
    <text evidence="2">Belongs to the EGR C2H2-type zinc-finger protein family.</text>
</comment>
<reference evidence="13" key="2">
    <citation type="submission" date="2025-09" db="UniProtKB">
        <authorList>
            <consortium name="Ensembl"/>
        </authorList>
    </citation>
    <scope>IDENTIFICATION</scope>
</reference>
<accession>A0A8B9G1N1</accession>
<evidence type="ECO:0000313" key="13">
    <source>
        <dbReference type="Ensembl" id="ENSACOP00000017803.1"/>
    </source>
</evidence>
<keyword evidence="10" id="KW-0539">Nucleus</keyword>
<evidence type="ECO:0000256" key="2">
    <source>
        <dbReference type="ARBA" id="ARBA00005682"/>
    </source>
</evidence>
<dbReference type="GO" id="GO:0000981">
    <property type="term" value="F:DNA-binding transcription factor activity, RNA polymerase II-specific"/>
    <property type="evidence" value="ECO:0007669"/>
    <property type="project" value="TreeGrafter"/>
</dbReference>
<keyword evidence="5 11" id="KW-0863">Zinc-finger</keyword>
<feature type="domain" description="C2H2-type" evidence="12">
    <location>
        <begin position="322"/>
        <end position="351"/>
    </location>
</feature>
<evidence type="ECO:0000256" key="4">
    <source>
        <dbReference type="ARBA" id="ARBA00022737"/>
    </source>
</evidence>
<dbReference type="SMART" id="SM00355">
    <property type="entry name" value="ZnF_C2H2"/>
    <property type="match status" value="3"/>
</dbReference>
<evidence type="ECO:0000256" key="11">
    <source>
        <dbReference type="PROSITE-ProRule" id="PRU00042"/>
    </source>
</evidence>
<dbReference type="FunFam" id="3.30.160.60:FF:000324">
    <property type="entry name" value="Early growth response protein 4"/>
    <property type="match status" value="1"/>
</dbReference>
<dbReference type="Proteomes" id="UP000694522">
    <property type="component" value="Unplaced"/>
</dbReference>
<dbReference type="AlphaFoldDB" id="A0A8B9G1N1"/>
<reference evidence="13" key="1">
    <citation type="submission" date="2025-08" db="UniProtKB">
        <authorList>
            <consortium name="Ensembl"/>
        </authorList>
    </citation>
    <scope>IDENTIFICATION</scope>
</reference>
<dbReference type="InterPro" id="IPR036236">
    <property type="entry name" value="Znf_C2H2_sf"/>
</dbReference>
<dbReference type="Gene3D" id="3.30.160.60">
    <property type="entry name" value="Classic Zinc Finger"/>
    <property type="match status" value="3"/>
</dbReference>
<evidence type="ECO:0000259" key="12">
    <source>
        <dbReference type="PROSITE" id="PS50157"/>
    </source>
</evidence>
<dbReference type="InterPro" id="IPR013087">
    <property type="entry name" value="Znf_C2H2_type"/>
</dbReference>
<organism evidence="13 14">
    <name type="scientific">Amazona collaria</name>
    <name type="common">yellow-billed parrot</name>
    <dbReference type="NCBI Taxonomy" id="241587"/>
    <lineage>
        <taxon>Eukaryota</taxon>
        <taxon>Metazoa</taxon>
        <taxon>Chordata</taxon>
        <taxon>Craniata</taxon>
        <taxon>Vertebrata</taxon>
        <taxon>Euteleostomi</taxon>
        <taxon>Archelosauria</taxon>
        <taxon>Archosauria</taxon>
        <taxon>Dinosauria</taxon>
        <taxon>Saurischia</taxon>
        <taxon>Theropoda</taxon>
        <taxon>Coelurosauria</taxon>
        <taxon>Aves</taxon>
        <taxon>Neognathae</taxon>
        <taxon>Neoaves</taxon>
        <taxon>Telluraves</taxon>
        <taxon>Australaves</taxon>
        <taxon>Psittaciformes</taxon>
        <taxon>Psittacidae</taxon>
        <taxon>Amazona</taxon>
    </lineage>
</organism>
<feature type="domain" description="C2H2-type" evidence="12">
    <location>
        <begin position="352"/>
        <end position="379"/>
    </location>
</feature>
<comment type="subcellular location">
    <subcellularLocation>
        <location evidence="1">Nucleus</location>
    </subcellularLocation>
</comment>
<dbReference type="GO" id="GO:0008270">
    <property type="term" value="F:zinc ion binding"/>
    <property type="evidence" value="ECO:0007669"/>
    <property type="project" value="UniProtKB-KW"/>
</dbReference>
<keyword evidence="8" id="KW-0238">DNA-binding</keyword>
<keyword evidence="4" id="KW-0677">Repeat</keyword>
<keyword evidence="3" id="KW-0479">Metal-binding</keyword>
<evidence type="ECO:0000256" key="7">
    <source>
        <dbReference type="ARBA" id="ARBA00023015"/>
    </source>
</evidence>